<proteinExistence type="predicted"/>
<sequence>GQWIPEWQKIITKPSYINRILTLINQIVFSSEDTKGRASITHGLKIPGLNKEYTFFCVQN</sequence>
<reference evidence="1" key="1">
    <citation type="submission" date="2014-05" db="EMBL/GenBank/DDBJ databases">
        <authorList>
            <person name="Chronopoulou M."/>
        </authorList>
    </citation>
    <scope>NUCLEOTIDE SEQUENCE</scope>
    <source>
        <tissue evidence="1">Whole organism</tissue>
    </source>
</reference>
<dbReference type="AlphaFoldDB" id="A0A0K2VCC8"/>
<feature type="non-terminal residue" evidence="1">
    <location>
        <position position="1"/>
    </location>
</feature>
<organism evidence="1">
    <name type="scientific">Lepeophtheirus salmonis</name>
    <name type="common">Salmon louse</name>
    <name type="synonym">Caligus salmonis</name>
    <dbReference type="NCBI Taxonomy" id="72036"/>
    <lineage>
        <taxon>Eukaryota</taxon>
        <taxon>Metazoa</taxon>
        <taxon>Ecdysozoa</taxon>
        <taxon>Arthropoda</taxon>
        <taxon>Crustacea</taxon>
        <taxon>Multicrustacea</taxon>
        <taxon>Hexanauplia</taxon>
        <taxon>Copepoda</taxon>
        <taxon>Siphonostomatoida</taxon>
        <taxon>Caligidae</taxon>
        <taxon>Lepeophtheirus</taxon>
    </lineage>
</organism>
<dbReference type="EMBL" id="HACA01030788">
    <property type="protein sequence ID" value="CDW48149.1"/>
    <property type="molecule type" value="Transcribed_RNA"/>
</dbReference>
<name>A0A0K2VCC8_LEPSM</name>
<accession>A0A0K2VCC8</accession>
<evidence type="ECO:0000313" key="1">
    <source>
        <dbReference type="EMBL" id="CDW48149.1"/>
    </source>
</evidence>
<protein>
    <submittedName>
        <fullName evidence="1">Uncharacterized protein</fullName>
    </submittedName>
</protein>